<dbReference type="InterPro" id="IPR050121">
    <property type="entry name" value="Cytochrome_P450_monoxygenase"/>
</dbReference>
<dbReference type="InterPro" id="IPR002401">
    <property type="entry name" value="Cyt_P450_E_grp-I"/>
</dbReference>
<dbReference type="PRINTS" id="PR00385">
    <property type="entry name" value="P450"/>
</dbReference>
<evidence type="ECO:0000256" key="6">
    <source>
        <dbReference type="ARBA" id="ARBA00023002"/>
    </source>
</evidence>
<evidence type="ECO:0000256" key="5">
    <source>
        <dbReference type="ARBA" id="ARBA00022723"/>
    </source>
</evidence>
<dbReference type="GeneID" id="72002465"/>
<dbReference type="InterPro" id="IPR036396">
    <property type="entry name" value="Cyt_P450_sf"/>
</dbReference>
<sequence length="546" mass="60702">MLSLLPTGQQVLLLLTVLTSVYAYRYVIRRRCQDIHLLPPVPRELAHWLWGHELLAFEGEASEMYTKWAALCGPVFRLKAALFHPDIVVVTDHAAVQHIFQNTDDYVKSPAFRPPVSNVLGKGVVWAEGEDHKKQRRVLAPAFSVRRCTDHLFSARASITPTSRKRPEAIKGMADDISECSEKLESRLTNQVLAHGGAATVNIVEQTSTCTLDIIGRVAFGHDFKSGQSTEARQIRASWEGHVNSGLTFGAFIAMLVIRACPSVFLLPLPAIKAGGRIREIVTKLSMRLVERGAFSERGRDILSILMTERRRGAKADALTPQEIVDNINTFLMVGHETTAGSLNFTLLELARRPDVQQRLRDEVRSAGRDLAYDDIQRLAFLDAVVKEGLRIHPASPQTERVVLKDDVIPLAKPIRTQDGRTLTSLRVKAGQVFHIPFTTMQVNPEVWGKNAAEFVPERWIVSGGVPEPSELPHGWSGLVTFCDGPRNCLGYRLAIFEFKIILATLIRSLEFQDTTAEVHRRISPTLQPVTDGQGGLLPLHVTLAQ</sequence>
<dbReference type="EMBL" id="JADCUA010000019">
    <property type="protein sequence ID" value="KAH9833299.1"/>
    <property type="molecule type" value="Genomic_DNA"/>
</dbReference>
<accession>A0ABQ8K8C3</accession>
<keyword evidence="7" id="KW-0408">Iron</keyword>
<dbReference type="PANTHER" id="PTHR24305:SF166">
    <property type="entry name" value="CYTOCHROME P450 12A4, MITOCHONDRIAL-RELATED"/>
    <property type="match status" value="1"/>
</dbReference>
<name>A0ABQ8K8C3_9APHY</name>
<comment type="pathway">
    <text evidence="2">Secondary metabolite biosynthesis.</text>
</comment>
<evidence type="ECO:0000256" key="7">
    <source>
        <dbReference type="ARBA" id="ARBA00023004"/>
    </source>
</evidence>
<keyword evidence="6" id="KW-0560">Oxidoreductase</keyword>
<evidence type="ECO:0000256" key="4">
    <source>
        <dbReference type="ARBA" id="ARBA00022617"/>
    </source>
</evidence>
<keyword evidence="4" id="KW-0349">Heme</keyword>
<dbReference type="Pfam" id="PF00067">
    <property type="entry name" value="p450"/>
    <property type="match status" value="1"/>
</dbReference>
<evidence type="ECO:0000313" key="10">
    <source>
        <dbReference type="Proteomes" id="UP000814176"/>
    </source>
</evidence>
<dbReference type="Gene3D" id="1.10.630.10">
    <property type="entry name" value="Cytochrome P450"/>
    <property type="match status" value="1"/>
</dbReference>
<reference evidence="9 10" key="1">
    <citation type="journal article" date="2021" name="Environ. Microbiol.">
        <title>Gene family expansions and transcriptome signatures uncover fungal adaptations to wood decay.</title>
        <authorList>
            <person name="Hage H."/>
            <person name="Miyauchi S."/>
            <person name="Viragh M."/>
            <person name="Drula E."/>
            <person name="Min B."/>
            <person name="Chaduli D."/>
            <person name="Navarro D."/>
            <person name="Favel A."/>
            <person name="Norest M."/>
            <person name="Lesage-Meessen L."/>
            <person name="Balint B."/>
            <person name="Merenyi Z."/>
            <person name="de Eugenio L."/>
            <person name="Morin E."/>
            <person name="Martinez A.T."/>
            <person name="Baldrian P."/>
            <person name="Stursova M."/>
            <person name="Martinez M.J."/>
            <person name="Novotny C."/>
            <person name="Magnuson J.K."/>
            <person name="Spatafora J.W."/>
            <person name="Maurice S."/>
            <person name="Pangilinan J."/>
            <person name="Andreopoulos W."/>
            <person name="LaButti K."/>
            <person name="Hundley H."/>
            <person name="Na H."/>
            <person name="Kuo A."/>
            <person name="Barry K."/>
            <person name="Lipzen A."/>
            <person name="Henrissat B."/>
            <person name="Riley R."/>
            <person name="Ahrendt S."/>
            <person name="Nagy L.G."/>
            <person name="Grigoriev I.V."/>
            <person name="Martin F."/>
            <person name="Rosso M.N."/>
        </authorList>
    </citation>
    <scope>NUCLEOTIDE SEQUENCE [LARGE SCALE GENOMIC DNA]</scope>
    <source>
        <strain evidence="9 10">CIRM-BRFM 1785</strain>
    </source>
</reference>
<evidence type="ECO:0000256" key="3">
    <source>
        <dbReference type="ARBA" id="ARBA00010617"/>
    </source>
</evidence>
<dbReference type="PANTHER" id="PTHR24305">
    <property type="entry name" value="CYTOCHROME P450"/>
    <property type="match status" value="1"/>
</dbReference>
<dbReference type="InterPro" id="IPR001128">
    <property type="entry name" value="Cyt_P450"/>
</dbReference>
<evidence type="ECO:0000313" key="9">
    <source>
        <dbReference type="EMBL" id="KAH9833299.1"/>
    </source>
</evidence>
<evidence type="ECO:0000256" key="1">
    <source>
        <dbReference type="ARBA" id="ARBA00001971"/>
    </source>
</evidence>
<dbReference type="PRINTS" id="PR00463">
    <property type="entry name" value="EP450I"/>
</dbReference>
<comment type="caution">
    <text evidence="9">The sequence shown here is derived from an EMBL/GenBank/DDBJ whole genome shotgun (WGS) entry which is preliminary data.</text>
</comment>
<dbReference type="Proteomes" id="UP000814176">
    <property type="component" value="Unassembled WGS sequence"/>
</dbReference>
<gene>
    <name evidence="9" type="ORF">C8Q71DRAFT_725932</name>
</gene>
<keyword evidence="8" id="KW-0503">Monooxygenase</keyword>
<dbReference type="SUPFAM" id="SSF48264">
    <property type="entry name" value="Cytochrome P450"/>
    <property type="match status" value="1"/>
</dbReference>
<keyword evidence="5" id="KW-0479">Metal-binding</keyword>
<comment type="cofactor">
    <cofactor evidence="1">
        <name>heme</name>
        <dbReference type="ChEBI" id="CHEBI:30413"/>
    </cofactor>
</comment>
<protein>
    <submittedName>
        <fullName evidence="9">Cytochrome P450</fullName>
    </submittedName>
</protein>
<dbReference type="RefSeq" id="XP_047776065.1">
    <property type="nucleotide sequence ID" value="XM_047921733.1"/>
</dbReference>
<proteinExistence type="inferred from homology"/>
<evidence type="ECO:0000256" key="2">
    <source>
        <dbReference type="ARBA" id="ARBA00005179"/>
    </source>
</evidence>
<comment type="similarity">
    <text evidence="3">Belongs to the cytochrome P450 family.</text>
</comment>
<organism evidence="9 10">
    <name type="scientific">Rhodofomes roseus</name>
    <dbReference type="NCBI Taxonomy" id="34475"/>
    <lineage>
        <taxon>Eukaryota</taxon>
        <taxon>Fungi</taxon>
        <taxon>Dikarya</taxon>
        <taxon>Basidiomycota</taxon>
        <taxon>Agaricomycotina</taxon>
        <taxon>Agaricomycetes</taxon>
        <taxon>Polyporales</taxon>
        <taxon>Rhodofomes</taxon>
    </lineage>
</organism>
<evidence type="ECO:0000256" key="8">
    <source>
        <dbReference type="ARBA" id="ARBA00023033"/>
    </source>
</evidence>
<keyword evidence="10" id="KW-1185">Reference proteome</keyword>